<keyword evidence="5" id="KW-1185">Reference proteome</keyword>
<feature type="domain" description="Ribonucleotide reductase large subunit C-terminal" evidence="3">
    <location>
        <begin position="426"/>
        <end position="959"/>
    </location>
</feature>
<name>A0A1S5VG24_9VIRU</name>
<sequence length="1042" mass="119408">MENLKSDSPREDDDGNERFKSISCQGYNNNAYPLVVDNAYNTEALTTAVNLTESMANISLNIDICQNENHNYMVAINDIDVEELGCDENENSGKYVRDKNFYDYDDDEVIAYINRPLTPSAIATTYPESNQGSFVTAPAMHATTGDQYNEMLNMKLLAGSYKAHNQYDIAEPSNSKDYNNDDNADDEMCDMGKYTYSDPNNACKADYKITHSKTIPNIDIDGAAKYITNRRDKLTPYQIRLKFAQIYNSCGSTDNIIDIAYNLKILNKPNNDDITLDKEASDQKELHEFIVQNLYCDVVDIYKYRQTANNIDAKSFKHWFPDYPLSLLDWLDENRDFIYNSHGLRLLKNRYLRKNEPIQYCMLRIARLFVSNDSNINTPINNTTSFEYYNLIIYYQLISCGFIQVSSILADSDQADESTIIRGEACRLVTAIKDYGREFIKQMESVCTMISLGVGVGMDASGVPTHGRAENGHIHGGFFSLAKKLDSCNHLSIYQRKPKIAMYVSIHNDSIYEVFNLRNPAKEHLENVFFGVMINDYFMECVRNDEPWYLFPGNATLSGIWDNDGCDYGNNNNNNNNNNNGNNDDNQQQDKNYKKVKYLSDYKGFEYVQMYKQFVNAKLYTTKTKARTLMDALLHSLCETGSPYVVWDDVLNRYSNHSHLGKIKTLNLCAEITNYSSPEESSSCTLLSLNCAMFKDFPHVAESMYSYLRDIDDTFKRIVPKYQNQQECKFAYMLGYMATRALNDFMGPLRNNRELGISPMGVYDMAIMNNKDPVEIVGEISEALYLGAIQSSCAYYQKTRTQCARFKDSAFSYGIPQWMLRNTSTHIEWPERIFAEMRYGMANSMLTAQAPTATTSMLCGVTESVMLPTNIIISKESENGRNLVISYGIIYSMLNQRTIQCGPFKITNDIDSQIAMYANSAPFIDQSQSTIFSLEISKQNIFDLLKKTYLAELKTAIYYVQPKLLNPTLEIIRSTNLQHAEFYKKYTIKTMDDVQQQQRQHQKMDEEEQPNNNHRYQHHQQQQEQQEKCYIGGTTGCDACAL</sequence>
<dbReference type="OrthoDB" id="2980at10239"/>
<dbReference type="GeneID" id="31079594"/>
<dbReference type="InterPro" id="IPR008926">
    <property type="entry name" value="RNR_R1-su_N"/>
</dbReference>
<dbReference type="InterPro" id="IPR039718">
    <property type="entry name" value="Rrm1"/>
</dbReference>
<feature type="region of interest" description="Disordered" evidence="2">
    <location>
        <begin position="570"/>
        <end position="589"/>
    </location>
</feature>
<evidence type="ECO:0000313" key="4">
    <source>
        <dbReference type="EMBL" id="AQN78592.1"/>
    </source>
</evidence>
<dbReference type="InterPro" id="IPR000788">
    <property type="entry name" value="RNR_lg_C"/>
</dbReference>
<dbReference type="GO" id="GO:0005524">
    <property type="term" value="F:ATP binding"/>
    <property type="evidence" value="ECO:0007669"/>
    <property type="project" value="TreeGrafter"/>
</dbReference>
<dbReference type="Pfam" id="PF02867">
    <property type="entry name" value="Ribonuc_red_lgC"/>
    <property type="match status" value="1"/>
</dbReference>
<dbReference type="UniPathway" id="UPA00326"/>
<organism evidence="4 5">
    <name type="scientific">Kallithea virus</name>
    <dbReference type="NCBI Taxonomy" id="1654582"/>
    <lineage>
        <taxon>Viruses</taxon>
        <taxon>Viruses incertae sedis</taxon>
        <taxon>Naldaviricetes</taxon>
        <taxon>Lefavirales</taxon>
        <taxon>Nudiviridae</taxon>
        <taxon>Alphanudivirus</taxon>
        <taxon>Alphanudivirus dromelanogasteris</taxon>
    </lineage>
</organism>
<dbReference type="PANTHER" id="PTHR11573:SF6">
    <property type="entry name" value="RIBONUCLEOSIDE-DIPHOSPHATE REDUCTASE LARGE SUBUNIT"/>
    <property type="match status" value="1"/>
</dbReference>
<proteinExistence type="inferred from homology"/>
<dbReference type="PRINTS" id="PR01183">
    <property type="entry name" value="RIBORDTASEM1"/>
</dbReference>
<dbReference type="SUPFAM" id="SSF48168">
    <property type="entry name" value="R1 subunit of ribonucleotide reductase, N-terminal domain"/>
    <property type="match status" value="1"/>
</dbReference>
<reference evidence="5" key="1">
    <citation type="submission" date="2016-04" db="EMBL/GenBank/DDBJ databases">
        <title>The complete genome of Kallithea virus.</title>
        <authorList>
            <consortium name="DrosEU Consortium"/>
            <person name="Obbard D.J."/>
            <person name="Serga S."/>
            <person name="Kozeretska I."/>
            <person name="Waldron F.M."/>
            <person name="Webster C.L."/>
            <person name="Staubach F."/>
        </authorList>
    </citation>
    <scope>NUCLEOTIDE SEQUENCE [LARGE SCALE GENOMIC DNA]</scope>
</reference>
<dbReference type="EMBL" id="KX130344">
    <property type="protein sequence ID" value="AQN78592.1"/>
    <property type="molecule type" value="Genomic_DNA"/>
</dbReference>
<dbReference type="Proteomes" id="UP000204438">
    <property type="component" value="Segment"/>
</dbReference>
<evidence type="ECO:0000256" key="2">
    <source>
        <dbReference type="SAM" id="MobiDB-lite"/>
    </source>
</evidence>
<protein>
    <submittedName>
        <fullName evidence="4">ACH96181.1 rr1-like protein</fullName>
    </submittedName>
</protein>
<feature type="region of interest" description="Disordered" evidence="2">
    <location>
        <begin position="994"/>
        <end position="1023"/>
    </location>
</feature>
<evidence type="ECO:0000313" key="5">
    <source>
        <dbReference type="Proteomes" id="UP000204438"/>
    </source>
</evidence>
<comment type="similarity">
    <text evidence="1">Belongs to the ribonucleoside diphosphate reductase large chain family.</text>
</comment>
<dbReference type="Gene3D" id="3.20.70.20">
    <property type="match status" value="1"/>
</dbReference>
<dbReference type="GO" id="GO:0009263">
    <property type="term" value="P:deoxyribonucleotide biosynthetic process"/>
    <property type="evidence" value="ECO:0007669"/>
    <property type="project" value="TreeGrafter"/>
</dbReference>
<dbReference type="PANTHER" id="PTHR11573">
    <property type="entry name" value="RIBONUCLEOSIDE-DIPHOSPHATE REDUCTASE LARGE CHAIN"/>
    <property type="match status" value="1"/>
</dbReference>
<dbReference type="SUPFAM" id="SSF51998">
    <property type="entry name" value="PFL-like glycyl radical enzymes"/>
    <property type="match status" value="1"/>
</dbReference>
<dbReference type="GO" id="GO:0004748">
    <property type="term" value="F:ribonucleoside-diphosphate reductase activity, thioredoxin disulfide as acceptor"/>
    <property type="evidence" value="ECO:0007669"/>
    <property type="project" value="TreeGrafter"/>
</dbReference>
<dbReference type="KEGG" id="vg:31079594"/>
<evidence type="ECO:0000256" key="1">
    <source>
        <dbReference type="ARBA" id="ARBA00010406"/>
    </source>
</evidence>
<feature type="region of interest" description="Disordered" evidence="2">
    <location>
        <begin position="1"/>
        <end position="20"/>
    </location>
</feature>
<evidence type="ECO:0000259" key="3">
    <source>
        <dbReference type="Pfam" id="PF02867"/>
    </source>
</evidence>
<dbReference type="RefSeq" id="YP_009345987.1">
    <property type="nucleotide sequence ID" value="NC_033829.1"/>
</dbReference>
<accession>A0A1S5VG24</accession>